<protein>
    <submittedName>
        <fullName evidence="2">Uncharacterized protein</fullName>
    </submittedName>
</protein>
<keyword evidence="1" id="KW-0732">Signal</keyword>
<keyword evidence="3" id="KW-1185">Reference proteome</keyword>
<name>A0ABX1LK91_9CYAN</name>
<feature type="chain" id="PRO_5046875938" evidence="1">
    <location>
        <begin position="24"/>
        <end position="116"/>
    </location>
</feature>
<dbReference type="EMBL" id="JAAVJL010000001">
    <property type="protein sequence ID" value="NMF56527.1"/>
    <property type="molecule type" value="Genomic_DNA"/>
</dbReference>
<sequence>MKNTVVATLLAISGFAISGLALAAPVNAQTAIIAALYQNPSSPQTEVRYDNAKVDSNPIIIAVNTSPEVVTIAENLMFGDSYDRIVTMNHSDNIVCMVSGRGSTNGAVTCGLVDHE</sequence>
<feature type="signal peptide" evidence="1">
    <location>
        <begin position="1"/>
        <end position="23"/>
    </location>
</feature>
<comment type="caution">
    <text evidence="2">The sequence shown here is derived from an EMBL/GenBank/DDBJ whole genome shotgun (WGS) entry which is preliminary data.</text>
</comment>
<evidence type="ECO:0000313" key="2">
    <source>
        <dbReference type="EMBL" id="NMF56527.1"/>
    </source>
</evidence>
<evidence type="ECO:0000313" key="3">
    <source>
        <dbReference type="Proteomes" id="UP000738376"/>
    </source>
</evidence>
<gene>
    <name evidence="2" type="ORF">HC246_00405</name>
</gene>
<proteinExistence type="predicted"/>
<accession>A0ABX1LK91</accession>
<organism evidence="2 3">
    <name type="scientific">Pseudanabaena yagii GIHE-NHR1</name>
    <dbReference type="NCBI Taxonomy" id="2722753"/>
    <lineage>
        <taxon>Bacteria</taxon>
        <taxon>Bacillati</taxon>
        <taxon>Cyanobacteriota</taxon>
        <taxon>Cyanophyceae</taxon>
        <taxon>Pseudanabaenales</taxon>
        <taxon>Pseudanabaenaceae</taxon>
        <taxon>Pseudanabaena</taxon>
        <taxon>Pseudanabaena yagii</taxon>
    </lineage>
</organism>
<evidence type="ECO:0000256" key="1">
    <source>
        <dbReference type="SAM" id="SignalP"/>
    </source>
</evidence>
<reference evidence="2 3" key="1">
    <citation type="submission" date="2020-03" db="EMBL/GenBank/DDBJ databases">
        <title>Draft Genome Sequence of 2-Methylisoborneol Producing Pseudanabaena yagii Strain GIHE-NHR1 Isolated from North Han River in South Korea.</title>
        <authorList>
            <person name="Jeong J."/>
        </authorList>
    </citation>
    <scope>NUCLEOTIDE SEQUENCE [LARGE SCALE GENOMIC DNA]</scope>
    <source>
        <strain evidence="2 3">GIHE-NHR1</strain>
    </source>
</reference>
<dbReference type="Proteomes" id="UP000738376">
    <property type="component" value="Unassembled WGS sequence"/>
</dbReference>
<dbReference type="RefSeq" id="WP_169361664.1">
    <property type="nucleotide sequence ID" value="NZ_JAAVJL010000001.1"/>
</dbReference>